<dbReference type="HOGENOM" id="CLU_002778_0_0_1"/>
<dbReference type="Pfam" id="PF11894">
    <property type="entry name" value="Nup192"/>
    <property type="match status" value="1"/>
</dbReference>
<evidence type="ECO:0000256" key="3">
    <source>
        <dbReference type="ARBA" id="ARBA00022448"/>
    </source>
</evidence>
<evidence type="ECO:0000256" key="2">
    <source>
        <dbReference type="ARBA" id="ARBA00005892"/>
    </source>
</evidence>
<evidence type="ECO:0000313" key="6">
    <source>
        <dbReference type="Proteomes" id="UP000019373"/>
    </source>
</evidence>
<keyword evidence="4" id="KW-0539">Nucleus</keyword>
<keyword evidence="6" id="KW-1185">Reference proteome</keyword>
<dbReference type="OMA" id="WSQMFAE"/>
<keyword evidence="3" id="KW-0813">Transport</keyword>
<comment type="subcellular location">
    <subcellularLocation>
        <location evidence="1">Nucleus</location>
    </subcellularLocation>
</comment>
<evidence type="ECO:0000313" key="5">
    <source>
        <dbReference type="EMBL" id="ERF72696.1"/>
    </source>
</evidence>
<evidence type="ECO:0000256" key="4">
    <source>
        <dbReference type="ARBA" id="ARBA00023242"/>
    </source>
</evidence>
<dbReference type="Proteomes" id="UP000019373">
    <property type="component" value="Unassembled WGS sequence"/>
</dbReference>
<dbReference type="GeneID" id="19242371"/>
<gene>
    <name evidence="5" type="ORF">EPUS_07489</name>
</gene>
<dbReference type="PANTHER" id="PTHR31344:SF0">
    <property type="entry name" value="NUCLEAR PORE COMPLEX PROTEIN NUP205"/>
    <property type="match status" value="1"/>
</dbReference>
<organism evidence="5 6">
    <name type="scientific">Endocarpon pusillum (strain Z07020 / HMAS-L-300199)</name>
    <name type="common">Lichen-forming fungus</name>
    <dbReference type="NCBI Taxonomy" id="1263415"/>
    <lineage>
        <taxon>Eukaryota</taxon>
        <taxon>Fungi</taxon>
        <taxon>Dikarya</taxon>
        <taxon>Ascomycota</taxon>
        <taxon>Pezizomycotina</taxon>
        <taxon>Eurotiomycetes</taxon>
        <taxon>Chaetothyriomycetidae</taxon>
        <taxon>Verrucariales</taxon>
        <taxon>Verrucariaceae</taxon>
        <taxon>Endocarpon</taxon>
    </lineage>
</organism>
<protein>
    <submittedName>
        <fullName evidence="5">Uncharacterized protein</fullName>
    </submittedName>
</protein>
<dbReference type="PANTHER" id="PTHR31344">
    <property type="entry name" value="NUCLEAR PORE COMPLEX PROTEIN NUP205"/>
    <property type="match status" value="1"/>
</dbReference>
<dbReference type="eggNOG" id="KOG1835">
    <property type="taxonomic scope" value="Eukaryota"/>
</dbReference>
<name>U1GLE7_ENDPU</name>
<dbReference type="EMBL" id="KE721054">
    <property type="protein sequence ID" value="ERF72696.1"/>
    <property type="molecule type" value="Genomic_DNA"/>
</dbReference>
<proteinExistence type="inferred from homology"/>
<dbReference type="RefSeq" id="XP_007801675.1">
    <property type="nucleotide sequence ID" value="XM_007803484.1"/>
</dbReference>
<dbReference type="GO" id="GO:0044611">
    <property type="term" value="C:nuclear pore inner ring"/>
    <property type="evidence" value="ECO:0007669"/>
    <property type="project" value="TreeGrafter"/>
</dbReference>
<sequence>MESLERLQGLYQDLVAFSETRLANIERLWLELEASIEDFRQLLDKPLKSNASRESLMTGKLKINDEEYAINEAFQQTALQIADALDIDELEAAKLLLEVQAESQLQGQASVLVVITNYHTRRELLVHGLRLVLRESQEHDDDGGQQSRMQDVVLHILDIKDGPPTNGSAYTRKCISAMNDIENWQIRVTEQAQKATVLGSSQGPEVLAILDSQRSSLSKQHEGLGSCLCYLFKGNYTIGEDLRKLHEVPKRFDRIDVGLIHYLPAFYAAFVQYGSVERASTFEEAQSLNKAIIAGDLRSVHASLQPFQAVLWLWWVCEYSSWHRESGIKAAQRSLDHEVEERADLARAALNDGALHLLLSICTSMTNDEWHHPARQELVTLLLSDGNYSALEGELASTVFQNIFMECLESFSESWIANMPDSIRQLKNDEDDRRLQHITAMQEGIGPHLQRDFDVPLHLECFLVLISFAFEHRTEAAEAFWADPDGHLFGFLHWASKRQTVPRASAFCEMLCSISEGQDCAAYGHRFLLDESASSGRSRKSPSMNYAQMFAELELYASKVNERSSSAQSVPNLRKILPTDMNELESPVMLSCYLRLISHMCRQSSEARRFILDHPSFNLVQTVLILCSGPVPSYLRASIFSTLQSILVARSTAEGHWLWSILDQWAANGVSALTSNHAKSSPSMTSPTQSLRRTLEAIATSFDQYSAFTVLLRILIAPSVDQALQNPLPFPDDLGATYRMPGIEPYVDFVCGTLFAKKLLDLPDEAQIKVFRFNCLDFIAACLETFRESLVTTANQSRLMNGADGFVVDYAQRHPFSRVMEWLFNEEVVRGLTGAMHLHFDGIESLPPDSIEIISLQRCLDIFNMAFDLQPTYLEIVRPLVRKSGRYTPVVASAISSLEDIIAGHPNIVSEVAQYAGTSHDQIVLRSLALLEKLSCSTKLNAPVVTTSGKMSKSRKIVDMLGNEDNSDLVSMALAARMQVDVRELENGSDSTGYTIKDGVLEFLNTCLATQSELPGVAHLFLGFTRVGDSLVIRPGSPMDDGRSLCNAIIDIAENFPDGEDNTFVAWLIHIKTSALQILRQLWTSPLSSAVLVTELRRIHFLPSQFAKQTLISPNTPWNGRFLSDPAFWLEDSADALAEFLGYRNFLYDYAVTETRAAMHTKSTHLRAQILLTLQGTSVDPISGTTIAHASIFDLFDFTNIDIGRQPDLPELRALTLPDLSSCITASTDESTVVYDLQAVDDLVQLSFTPSSQEGQARSSNEEEQMKVEAAILLDFVKASNQWTLVRMARRQALRMWVEVVIVTVQCWPTDSAAQIQFALNAMQLITPKLDTYLIDEPEETSELLRLADVLVASIASTPSSSMHGRMSTVAIDRQLQVFRICVGSISAPGKTPTLRGLFYGICAQYLNQVKTLSKNDSKARRYCADCIKAAGVPLINTLSDDAENGQDNCRLPALVLLALFTDLTRQEKSAFVVDTLVNINMLEVLLDGVKLIAEDLLEADIKDRASVIKVLQAKLALLLEISRSRNGAGQLLDAGLLQAIRDSRLCQADPDLGFDVDTSMALQIYYELLSSVLRLLVSVFLSRGPQNQQSQYQMRNFLTENRLNMVGAFKRYRGIGGEVAPGSRAVLENVVKSYVALMSMADFIQFEESDHDKGPVRHGFS</sequence>
<accession>U1GLE7</accession>
<dbReference type="GO" id="GO:0006999">
    <property type="term" value="P:nuclear pore organization"/>
    <property type="evidence" value="ECO:0007669"/>
    <property type="project" value="TreeGrafter"/>
</dbReference>
<dbReference type="GO" id="GO:0017056">
    <property type="term" value="F:structural constituent of nuclear pore"/>
    <property type="evidence" value="ECO:0007669"/>
    <property type="project" value="TreeGrafter"/>
</dbReference>
<evidence type="ECO:0000256" key="1">
    <source>
        <dbReference type="ARBA" id="ARBA00004123"/>
    </source>
</evidence>
<dbReference type="OrthoDB" id="2019644at2759"/>
<dbReference type="InterPro" id="IPR021827">
    <property type="entry name" value="Nup186/Nup192/Nup205"/>
</dbReference>
<reference evidence="6" key="1">
    <citation type="journal article" date="2014" name="BMC Genomics">
        <title>Genome characteristics reveal the impact of lichenization on lichen-forming fungus Endocarpon pusillum Hedwig (Verrucariales, Ascomycota).</title>
        <authorList>
            <person name="Wang Y.-Y."/>
            <person name="Liu B."/>
            <person name="Zhang X.-Y."/>
            <person name="Zhou Q.-M."/>
            <person name="Zhang T."/>
            <person name="Li H."/>
            <person name="Yu Y.-F."/>
            <person name="Zhang X.-L."/>
            <person name="Hao X.-Y."/>
            <person name="Wang M."/>
            <person name="Wang L."/>
            <person name="Wei J.-C."/>
        </authorList>
    </citation>
    <scope>NUCLEOTIDE SEQUENCE [LARGE SCALE GENOMIC DNA]</scope>
    <source>
        <strain evidence="6">Z07020 / HMAS-L-300199</strain>
    </source>
</reference>
<comment type="similarity">
    <text evidence="2">Belongs to the NUP186/NUP192/NUP205 family.</text>
</comment>